<accession>A0A940NGX4</accession>
<dbReference type="PANTHER" id="PTHR35335:SF1">
    <property type="entry name" value="UPF0716 PROTEIN FXSA"/>
    <property type="match status" value="1"/>
</dbReference>
<keyword evidence="1" id="KW-0472">Membrane</keyword>
<evidence type="ECO:0000313" key="3">
    <source>
        <dbReference type="Proteomes" id="UP000682134"/>
    </source>
</evidence>
<feature type="transmembrane region" description="Helical" evidence="1">
    <location>
        <begin position="32"/>
        <end position="54"/>
    </location>
</feature>
<name>A0A940NGX4_9BACI</name>
<evidence type="ECO:0000313" key="2">
    <source>
        <dbReference type="EMBL" id="MBP0724045.1"/>
    </source>
</evidence>
<keyword evidence="1" id="KW-1133">Transmembrane helix</keyword>
<protein>
    <submittedName>
        <fullName evidence="2">FxsA family protein</fullName>
    </submittedName>
</protein>
<keyword evidence="3" id="KW-1185">Reference proteome</keyword>
<sequence>MKKIVACLLLIPIIDFMLLLFIAKFIGGLTTFLWITGTIFLGAYMIKKVGGYMIPQIKSQLQAGKLPDAMIVDGFYFFLAGVLLIIPGPLTDIAALLLFVPFIRKKVIQITLFYVSKKLTGKVIWTNFK</sequence>
<dbReference type="NCBIfam" id="NF008528">
    <property type="entry name" value="PRK11463.1-2"/>
    <property type="match status" value="1"/>
</dbReference>
<dbReference type="Proteomes" id="UP000682134">
    <property type="component" value="Unassembled WGS sequence"/>
</dbReference>
<comment type="caution">
    <text evidence="2">The sequence shown here is derived from an EMBL/GenBank/DDBJ whole genome shotgun (WGS) entry which is preliminary data.</text>
</comment>
<dbReference type="AlphaFoldDB" id="A0A940NGX4"/>
<dbReference type="RefSeq" id="WP_209402091.1">
    <property type="nucleotide sequence ID" value="NZ_JAGIYQ010000001.1"/>
</dbReference>
<keyword evidence="1" id="KW-0812">Transmembrane</keyword>
<reference evidence="2" key="1">
    <citation type="submission" date="2021-04" db="EMBL/GenBank/DDBJ databases">
        <title>Genome seq and assembly of Bacillus sp.</title>
        <authorList>
            <person name="Chhetri G."/>
        </authorList>
    </citation>
    <scope>NUCLEOTIDE SEQUENCE</scope>
    <source>
        <strain evidence="2">RG28</strain>
    </source>
</reference>
<gene>
    <name evidence="2" type="ORF">J5Y03_02460</name>
</gene>
<dbReference type="PANTHER" id="PTHR35335">
    <property type="entry name" value="UPF0716 PROTEIN FXSA"/>
    <property type="match status" value="1"/>
</dbReference>
<dbReference type="EMBL" id="JAGIYQ010000001">
    <property type="protein sequence ID" value="MBP0724045.1"/>
    <property type="molecule type" value="Genomic_DNA"/>
</dbReference>
<dbReference type="GO" id="GO:0016020">
    <property type="term" value="C:membrane"/>
    <property type="evidence" value="ECO:0007669"/>
    <property type="project" value="InterPro"/>
</dbReference>
<organism evidence="2 3">
    <name type="scientific">Gottfriedia endophytica</name>
    <dbReference type="NCBI Taxonomy" id="2820819"/>
    <lineage>
        <taxon>Bacteria</taxon>
        <taxon>Bacillati</taxon>
        <taxon>Bacillota</taxon>
        <taxon>Bacilli</taxon>
        <taxon>Bacillales</taxon>
        <taxon>Bacillaceae</taxon>
        <taxon>Gottfriedia</taxon>
    </lineage>
</organism>
<dbReference type="Pfam" id="PF04186">
    <property type="entry name" value="FxsA"/>
    <property type="match status" value="1"/>
</dbReference>
<feature type="transmembrane region" description="Helical" evidence="1">
    <location>
        <begin position="75"/>
        <end position="103"/>
    </location>
</feature>
<feature type="transmembrane region" description="Helical" evidence="1">
    <location>
        <begin position="7"/>
        <end position="26"/>
    </location>
</feature>
<proteinExistence type="predicted"/>
<dbReference type="InterPro" id="IPR007313">
    <property type="entry name" value="FxsA"/>
</dbReference>
<evidence type="ECO:0000256" key="1">
    <source>
        <dbReference type="SAM" id="Phobius"/>
    </source>
</evidence>